<feature type="non-terminal residue" evidence="2">
    <location>
        <position position="306"/>
    </location>
</feature>
<proteinExistence type="predicted"/>
<protein>
    <recommendedName>
        <fullName evidence="1">NAD-dependent epimerase/dehydratase domain-containing protein</fullName>
    </recommendedName>
</protein>
<dbReference type="SUPFAM" id="SSF51735">
    <property type="entry name" value="NAD(P)-binding Rossmann-fold domains"/>
    <property type="match status" value="1"/>
</dbReference>
<dbReference type="PANTHER" id="PTHR43245:SF55">
    <property type="entry name" value="NAD(P)-BINDING DOMAIN-CONTAINING PROTEIN"/>
    <property type="match status" value="1"/>
</dbReference>
<reference evidence="2" key="1">
    <citation type="submission" date="2018-05" db="EMBL/GenBank/DDBJ databases">
        <authorList>
            <person name="Lanie J.A."/>
            <person name="Ng W.-L."/>
            <person name="Kazmierczak K.M."/>
            <person name="Andrzejewski T.M."/>
            <person name="Davidsen T.M."/>
            <person name="Wayne K.J."/>
            <person name="Tettelin H."/>
            <person name="Glass J.I."/>
            <person name="Rusch D."/>
            <person name="Podicherti R."/>
            <person name="Tsui H.-C.T."/>
            <person name="Winkler M.E."/>
        </authorList>
    </citation>
    <scope>NUCLEOTIDE SEQUENCE</scope>
</reference>
<dbReference type="InterPro" id="IPR036291">
    <property type="entry name" value="NAD(P)-bd_dom_sf"/>
</dbReference>
<evidence type="ECO:0000313" key="2">
    <source>
        <dbReference type="EMBL" id="SVB10698.1"/>
    </source>
</evidence>
<sequence length="306" mass="33292">MKRSLPTQMNSLIAGGAGFIGLNLAEAILRQGQGVVIYDTGSVPEAAQRCFDSLPGSWTQVRGSVTDQEAVASTLSDQQITQVFYGATITSGPEREREAPESVLSVNLLGLASVAKSAAKTGVRRLLNISSGAAYGLPVQSGPGTLHEAHSREHPSTLYSVSKLASEITLRRIAELTGLDALSVRLSSIFGPWERDTGFRDTLSAPMQASVAAQRGESVILARRECRDWTYSRDVAHALLLLIDVEGPRYDLYNITSGRIWSTADWCERLDSRFPAFSYRFAEREETATIDLYSATDRPPLDPGRL</sequence>
<feature type="domain" description="NAD-dependent epimerase/dehydratase" evidence="1">
    <location>
        <begin position="12"/>
        <end position="255"/>
    </location>
</feature>
<dbReference type="PANTHER" id="PTHR43245">
    <property type="entry name" value="BIFUNCTIONAL POLYMYXIN RESISTANCE PROTEIN ARNA"/>
    <property type="match status" value="1"/>
</dbReference>
<dbReference type="InterPro" id="IPR001509">
    <property type="entry name" value="Epimerase_deHydtase"/>
</dbReference>
<gene>
    <name evidence="2" type="ORF">METZ01_LOCUS163552</name>
</gene>
<dbReference type="CDD" id="cd08946">
    <property type="entry name" value="SDR_e"/>
    <property type="match status" value="1"/>
</dbReference>
<dbReference type="InterPro" id="IPR050177">
    <property type="entry name" value="Lipid_A_modif_metabolic_enz"/>
</dbReference>
<name>A0A382BAA4_9ZZZZ</name>
<dbReference type="AlphaFoldDB" id="A0A382BAA4"/>
<dbReference type="Pfam" id="PF01370">
    <property type="entry name" value="Epimerase"/>
    <property type="match status" value="1"/>
</dbReference>
<dbReference type="Gene3D" id="3.40.50.720">
    <property type="entry name" value="NAD(P)-binding Rossmann-like Domain"/>
    <property type="match status" value="1"/>
</dbReference>
<accession>A0A382BAA4</accession>
<evidence type="ECO:0000259" key="1">
    <source>
        <dbReference type="Pfam" id="PF01370"/>
    </source>
</evidence>
<dbReference type="EMBL" id="UINC01028893">
    <property type="protein sequence ID" value="SVB10698.1"/>
    <property type="molecule type" value="Genomic_DNA"/>
</dbReference>
<organism evidence="2">
    <name type="scientific">marine metagenome</name>
    <dbReference type="NCBI Taxonomy" id="408172"/>
    <lineage>
        <taxon>unclassified sequences</taxon>
        <taxon>metagenomes</taxon>
        <taxon>ecological metagenomes</taxon>
    </lineage>
</organism>